<proteinExistence type="predicted"/>
<dbReference type="Gene3D" id="3.20.20.150">
    <property type="entry name" value="Divalent-metal-dependent TIM barrel enzymes"/>
    <property type="match status" value="1"/>
</dbReference>
<sequence>MTELAAVKAALKTQAVETPSWAYGNSGTRFKVFAQAGVPRNPFEKLDDAAQVHAYTGVAPTVALHIPWDKVDGSNGYAELAKYAQDRGVKLGTINSNTFQDDDYKLGSVCHADPAVRRKALDHLLECVDIMDATGSKDLKLWFADGTNYPGQDDIRERQDRLAEALAAVYERLGDDQRMLLEYKFFEPAFYTTDVPDWGTAYAHCLKLGSKAQVVVDTGHHAPGTNIEFIVATLLREGKLGGFDFNSRFYADDDLMVGAADPFQLFRIMYEVIRGGGFTPDVAFMLDQCHNIEAKIPAIIRSVMNVQEATAKALLVDREALGAAQRGGDVLEANAVLMDAYNTDVRPLLREVREEMGLDADPMGAYRRSGWASKIAEERVGGEQAGWGA</sequence>
<dbReference type="Proteomes" id="UP001518140">
    <property type="component" value="Unassembled WGS sequence"/>
</dbReference>
<feature type="domain" description="Xylose isomerase-like TIM barrel" evidence="4">
    <location>
        <begin position="54"/>
        <end position="249"/>
    </location>
</feature>
<keyword evidence="2" id="KW-0464">Manganese</keyword>
<accession>A0ABX0DSR8</accession>
<evidence type="ECO:0000313" key="5">
    <source>
        <dbReference type="EMBL" id="NGO44937.1"/>
    </source>
</evidence>
<name>A0ABX0DSR8_9ACTN</name>
<dbReference type="InterPro" id="IPR013022">
    <property type="entry name" value="Xyl_isomerase-like_TIM-brl"/>
</dbReference>
<evidence type="ECO:0000256" key="1">
    <source>
        <dbReference type="ARBA" id="ARBA00022723"/>
    </source>
</evidence>
<dbReference type="SUPFAM" id="SSF51658">
    <property type="entry name" value="Xylose isomerase-like"/>
    <property type="match status" value="1"/>
</dbReference>
<gene>
    <name evidence="5" type="primary">rhaI</name>
    <name evidence="5" type="ORF">G6048_23150</name>
</gene>
<dbReference type="InterPro" id="IPR050337">
    <property type="entry name" value="L-rhamnose_isomerase"/>
</dbReference>
<reference evidence="5 6" key="1">
    <citation type="submission" date="2020-02" db="EMBL/GenBank/DDBJ databases">
        <title>Whole-genome analyses of novel actinobacteria.</title>
        <authorList>
            <person name="Sahin N."/>
            <person name="Tokatli A."/>
        </authorList>
    </citation>
    <scope>NUCLEOTIDE SEQUENCE [LARGE SCALE GENOMIC DNA]</scope>
    <source>
        <strain evidence="5 6">YC419</strain>
    </source>
</reference>
<organism evidence="5 6">
    <name type="scientific">Streptomyces ureilyticus</name>
    <dbReference type="NCBI Taxonomy" id="1775131"/>
    <lineage>
        <taxon>Bacteria</taxon>
        <taxon>Bacillati</taxon>
        <taxon>Actinomycetota</taxon>
        <taxon>Actinomycetes</taxon>
        <taxon>Kitasatosporales</taxon>
        <taxon>Streptomycetaceae</taxon>
        <taxon>Streptomyces</taxon>
    </lineage>
</organism>
<dbReference type="InterPro" id="IPR013457">
    <property type="entry name" value="Rhamnose_iso-rel"/>
</dbReference>
<dbReference type="EMBL" id="JAAKZX010000075">
    <property type="protein sequence ID" value="NGO44937.1"/>
    <property type="molecule type" value="Genomic_DNA"/>
</dbReference>
<keyword evidence="1" id="KW-0479">Metal-binding</keyword>
<evidence type="ECO:0000256" key="2">
    <source>
        <dbReference type="ARBA" id="ARBA00023211"/>
    </source>
</evidence>
<dbReference type="EC" id="5.3.1.14" evidence="5"/>
<dbReference type="InterPro" id="IPR036237">
    <property type="entry name" value="Xyl_isomerase-like_sf"/>
</dbReference>
<dbReference type="RefSeq" id="WP_165341510.1">
    <property type="nucleotide sequence ID" value="NZ_JAAKZX010000075.1"/>
</dbReference>
<protein>
    <submittedName>
        <fullName evidence="5">L-rhamnose isomerase</fullName>
        <ecNumber evidence="5">5.3.1.14</ecNumber>
    </submittedName>
</protein>
<dbReference type="Pfam" id="PF01261">
    <property type="entry name" value="AP_endonuc_2"/>
    <property type="match status" value="1"/>
</dbReference>
<keyword evidence="6" id="KW-1185">Reference proteome</keyword>
<dbReference type="PANTHER" id="PTHR30268:SF0">
    <property type="entry name" value="L-RHAMNOSE ISOMERASE"/>
    <property type="match status" value="1"/>
</dbReference>
<evidence type="ECO:0000259" key="4">
    <source>
        <dbReference type="Pfam" id="PF01261"/>
    </source>
</evidence>
<comment type="caution">
    <text evidence="5">The sequence shown here is derived from an EMBL/GenBank/DDBJ whole genome shotgun (WGS) entry which is preliminary data.</text>
</comment>
<dbReference type="NCBIfam" id="TIGR02635">
    <property type="entry name" value="RhaI_grampos"/>
    <property type="match status" value="1"/>
</dbReference>
<evidence type="ECO:0000256" key="3">
    <source>
        <dbReference type="ARBA" id="ARBA00023235"/>
    </source>
</evidence>
<dbReference type="GO" id="GO:0008740">
    <property type="term" value="F:L-rhamnose isomerase activity"/>
    <property type="evidence" value="ECO:0007669"/>
    <property type="project" value="UniProtKB-EC"/>
</dbReference>
<evidence type="ECO:0000313" key="6">
    <source>
        <dbReference type="Proteomes" id="UP001518140"/>
    </source>
</evidence>
<keyword evidence="3 5" id="KW-0413">Isomerase</keyword>
<dbReference type="PANTHER" id="PTHR30268">
    <property type="entry name" value="L-RHAMNOSE ISOMERASE"/>
    <property type="match status" value="1"/>
</dbReference>